<dbReference type="SUPFAM" id="SSF51161">
    <property type="entry name" value="Trimeric LpxA-like enzymes"/>
    <property type="match status" value="1"/>
</dbReference>
<dbReference type="InterPro" id="IPR011004">
    <property type="entry name" value="Trimer_LpxA-like_sf"/>
</dbReference>
<dbReference type="AlphaFoldDB" id="I1XIP4"/>
<sequence length="99" mass="10204">MIVGKFGENCTVEGHGGVGGGRDVKDIGAGPGLPVVGNNVHLAMGSFILGPVSVGDDVHVQPKCFITRDVPDGAVVEVREPRKRVQKSGTGDDQQDVGL</sequence>
<evidence type="ECO:0000313" key="3">
    <source>
        <dbReference type="Proteomes" id="UP000009144"/>
    </source>
</evidence>
<protein>
    <submittedName>
        <fullName evidence="2">Serine acetyltransferase</fullName>
    </submittedName>
</protein>
<dbReference type="Proteomes" id="UP000009144">
    <property type="component" value="Chromosome"/>
</dbReference>
<organism evidence="2 3">
    <name type="scientific">Methylophaga nitratireducenticrescens</name>
    <dbReference type="NCBI Taxonomy" id="754476"/>
    <lineage>
        <taxon>Bacteria</taxon>
        <taxon>Pseudomonadati</taxon>
        <taxon>Pseudomonadota</taxon>
        <taxon>Gammaproteobacteria</taxon>
        <taxon>Thiotrichales</taxon>
        <taxon>Piscirickettsiaceae</taxon>
        <taxon>Methylophaga</taxon>
    </lineage>
</organism>
<feature type="region of interest" description="Disordered" evidence="1">
    <location>
        <begin position="77"/>
        <end position="99"/>
    </location>
</feature>
<accession>I1XIP4</accession>
<reference evidence="2 3" key="2">
    <citation type="journal article" date="2013" name="Int. J. Syst. Evol. Microbiol.">
        <title>Methylophaga nitratireducenticrescens sp. nov. and Methylophaga frappieri sp. nov., isolated from the biofilm of the methanol-fed denitrification system treating the seawater at the Montreal Biodome.</title>
        <authorList>
            <person name="Villeneuve C."/>
            <person name="Martineau C."/>
            <person name="Mauffrey F."/>
            <person name="Villemur R."/>
        </authorList>
    </citation>
    <scope>NUCLEOTIDE SEQUENCE [LARGE SCALE GENOMIC DNA]</scope>
    <source>
        <strain evidence="2 3">JAM1</strain>
    </source>
</reference>
<evidence type="ECO:0000313" key="2">
    <source>
        <dbReference type="EMBL" id="AFI84263.1"/>
    </source>
</evidence>
<reference evidence="2 3" key="1">
    <citation type="journal article" date="2012" name="J. Bacteriol.">
        <title>Complete genome sequences of Methylophaga sp. strain JAM1 and Methylophaga sp. strain JAM7.</title>
        <authorList>
            <person name="Villeneuve C."/>
            <person name="Martineau C."/>
            <person name="Mauffrey F."/>
            <person name="Villemur R."/>
        </authorList>
    </citation>
    <scope>NUCLEOTIDE SEQUENCE [LARGE SCALE GENOMIC DNA]</scope>
    <source>
        <strain evidence="2 3">JAM1</strain>
    </source>
</reference>
<dbReference type="EMBL" id="CP003390">
    <property type="protein sequence ID" value="AFI84263.1"/>
    <property type="molecule type" value="Genomic_DNA"/>
</dbReference>
<keyword evidence="3" id="KW-1185">Reference proteome</keyword>
<dbReference type="eggNOG" id="COG1045">
    <property type="taxonomic scope" value="Bacteria"/>
</dbReference>
<gene>
    <name evidence="2" type="ordered locus">Q7A_1433</name>
</gene>
<dbReference type="PATRIC" id="fig|754476.3.peg.1417"/>
<dbReference type="Pfam" id="PF00132">
    <property type="entry name" value="Hexapep"/>
    <property type="match status" value="1"/>
</dbReference>
<dbReference type="STRING" id="754476.Q7A_1433"/>
<dbReference type="Gene3D" id="2.160.10.10">
    <property type="entry name" value="Hexapeptide repeat proteins"/>
    <property type="match status" value="1"/>
</dbReference>
<name>I1XIP4_METNJ</name>
<dbReference type="InterPro" id="IPR001451">
    <property type="entry name" value="Hexapep"/>
</dbReference>
<evidence type="ECO:0000256" key="1">
    <source>
        <dbReference type="SAM" id="MobiDB-lite"/>
    </source>
</evidence>
<dbReference type="HOGENOM" id="CLU_2317062_0_0_6"/>
<proteinExistence type="predicted"/>